<evidence type="ECO:0000256" key="7">
    <source>
        <dbReference type="ARBA" id="ARBA00023136"/>
    </source>
</evidence>
<dbReference type="PANTHER" id="PTHR12174:SF23">
    <property type="entry name" value="MINOR HISTOCOMPATIBILITY ANTIGEN H13"/>
    <property type="match status" value="1"/>
</dbReference>
<keyword evidence="10" id="KW-1185">Reference proteome</keyword>
<dbReference type="PANTHER" id="PTHR12174">
    <property type="entry name" value="SIGNAL PEPTIDE PEPTIDASE"/>
    <property type="match status" value="1"/>
</dbReference>
<keyword evidence="7 8" id="KW-0472">Membrane</keyword>
<keyword evidence="6 8" id="KW-1133">Transmembrane helix</keyword>
<dbReference type="InterPro" id="IPR007369">
    <property type="entry name" value="Peptidase_A22B_SPP"/>
</dbReference>
<evidence type="ECO:0000256" key="3">
    <source>
        <dbReference type="ARBA" id="ARBA00022692"/>
    </source>
</evidence>
<keyword evidence="3 8" id="KW-0812">Transmembrane</keyword>
<dbReference type="Pfam" id="PF04258">
    <property type="entry name" value="Peptidase_A22B"/>
    <property type="match status" value="2"/>
</dbReference>
<evidence type="ECO:0000313" key="9">
    <source>
        <dbReference type="EMBL" id="UYV72885.1"/>
    </source>
</evidence>
<dbReference type="EMBL" id="CP092872">
    <property type="protein sequence ID" value="UYV72885.1"/>
    <property type="molecule type" value="Genomic_DNA"/>
</dbReference>
<keyword evidence="4" id="KW-0378">Hydrolase</keyword>
<feature type="transmembrane region" description="Helical" evidence="8">
    <location>
        <begin position="136"/>
        <end position="155"/>
    </location>
</feature>
<comment type="subcellular location">
    <subcellularLocation>
        <location evidence="1">Endoplasmic reticulum membrane</location>
        <topology evidence="1">Multi-pass membrane protein</topology>
    </subcellularLocation>
</comment>
<reference evidence="9 10" key="1">
    <citation type="submission" date="2022-01" db="EMBL/GenBank/DDBJ databases">
        <title>A chromosomal length assembly of Cordylochernes scorpioides.</title>
        <authorList>
            <person name="Zeh D."/>
            <person name="Zeh J."/>
        </authorList>
    </citation>
    <scope>NUCLEOTIDE SEQUENCE [LARGE SCALE GENOMIC DNA]</scope>
    <source>
        <strain evidence="9">IN4F17</strain>
        <tissue evidence="9">Whole Body</tissue>
    </source>
</reference>
<name>A0ABY6L0H3_9ARAC</name>
<proteinExistence type="inferred from homology"/>
<organism evidence="9 10">
    <name type="scientific">Cordylochernes scorpioides</name>
    <dbReference type="NCBI Taxonomy" id="51811"/>
    <lineage>
        <taxon>Eukaryota</taxon>
        <taxon>Metazoa</taxon>
        <taxon>Ecdysozoa</taxon>
        <taxon>Arthropoda</taxon>
        <taxon>Chelicerata</taxon>
        <taxon>Arachnida</taxon>
        <taxon>Pseudoscorpiones</taxon>
        <taxon>Cheliferoidea</taxon>
        <taxon>Chernetidae</taxon>
        <taxon>Cordylochernes</taxon>
    </lineage>
</organism>
<evidence type="ECO:0000256" key="8">
    <source>
        <dbReference type="SAM" id="Phobius"/>
    </source>
</evidence>
<evidence type="ECO:0000256" key="4">
    <source>
        <dbReference type="ARBA" id="ARBA00022801"/>
    </source>
</evidence>
<feature type="transmembrane region" description="Helical" evidence="8">
    <location>
        <begin position="6"/>
        <end position="24"/>
    </location>
</feature>
<evidence type="ECO:0000256" key="1">
    <source>
        <dbReference type="ARBA" id="ARBA00004477"/>
    </source>
</evidence>
<dbReference type="SMART" id="SM00730">
    <property type="entry name" value="PSN"/>
    <property type="match status" value="1"/>
</dbReference>
<protein>
    <submittedName>
        <fullName evidence="9">HM13</fullName>
    </submittedName>
</protein>
<dbReference type="Proteomes" id="UP001235939">
    <property type="component" value="Chromosome 10"/>
</dbReference>
<evidence type="ECO:0000313" key="10">
    <source>
        <dbReference type="Proteomes" id="UP001235939"/>
    </source>
</evidence>
<evidence type="ECO:0000256" key="2">
    <source>
        <dbReference type="ARBA" id="ARBA00006859"/>
    </source>
</evidence>
<comment type="similarity">
    <text evidence="2">Belongs to the peptidase A22B family.</text>
</comment>
<feature type="transmembrane region" description="Helical" evidence="8">
    <location>
        <begin position="175"/>
        <end position="198"/>
    </location>
</feature>
<evidence type="ECO:0000256" key="6">
    <source>
        <dbReference type="ARBA" id="ARBA00022989"/>
    </source>
</evidence>
<sequence length="247" mass="26718">MSSKDVALFPLIASGALLGLYIVFKVSVVPMDNLIIGAGDKGERESYFSQRLVAGVPARLHQPPPDLLFLCAGDHGPDQCHYSEPVSVMAGIAKMVATTLRWTLLTSCLLQHWIANDLLGIAFSLNGIELLQLNSVVNGCILLGGLFVYDVFWQWCHSGVCAVMFPQDLPEQGLAGSNFAILGLGDIVIPGIFLALLLRFDTSLKRRVPAYFITGFLPTSWASSPPSPSCTTTSMRSLRCSTWCPSV</sequence>
<accession>A0ABY6L0H3</accession>
<keyword evidence="5" id="KW-0256">Endoplasmic reticulum</keyword>
<dbReference type="InterPro" id="IPR006639">
    <property type="entry name" value="Preselin/SPP"/>
</dbReference>
<gene>
    <name evidence="9" type="ORF">LAZ67_10001070</name>
</gene>
<evidence type="ECO:0000256" key="5">
    <source>
        <dbReference type="ARBA" id="ARBA00022824"/>
    </source>
</evidence>